<name>A0A6A5TRB1_9PLEO</name>
<dbReference type="Proteomes" id="UP000800035">
    <property type="component" value="Unassembled WGS sequence"/>
</dbReference>
<proteinExistence type="predicted"/>
<keyword evidence="2" id="KW-1185">Reference proteome</keyword>
<sequence length="652" mass="74393">MLFDLPFGGPALGFSDAWYSAHTIVCKLDDGSKVNRVFDVVDVDLEDGVSVMNNGRSEHHRTRQSVERQDYLIDAYVEVTVGRGDHPVITTTKADQEEARTETEDDLITLDNTHVGEVHYYGFRTIPGSYQRGSTTLVDDQPIVEISKKLHTLPPVYEPTKSSKHREIVLEPSIGQAEAKAVSVIARAILSSDDRLQCVLPIRLRSNKDQHISRYRKHFALFIALRDGSQTILPLSLWIWGSSTEATRNAYNDSNFTVEPYRPAPFPHPYTDLVAKFQCHPVMTYNDVRFTNGQATSSPCFYRKYETVWGITDEARSVTLSEPVFHNFSIRVDGQKAESIFGWCLYTTCAGIVRKMLSSCSERPFELVHSNTFDFTDQKLINTISTGNVRYGVPVNNDMNVLDEEDMIEDQIWDRNCRSWPVGDQIFCILDFDRTEPRRPGSRFCTIHHRCMADEVLQGHSNILHQLQRSVEFLYQPDSHRFDDLRHPHELSHVGHRCGVHYHATTILRNLKTGVEIISTAVDYSSMTMEEMHNEARDSIVPWMGRTAMASVSRVFRDFYQGKVTGGSTFSTIGQQAIQQGFNPDTHRILCWYSRNDIFTSYRTLSGMDDLMTMEDTGLHQIICDSRVRNIMQPVDLGHVLNKLTNLETMKL</sequence>
<protein>
    <submittedName>
        <fullName evidence="1">Uncharacterized protein</fullName>
    </submittedName>
</protein>
<evidence type="ECO:0000313" key="1">
    <source>
        <dbReference type="EMBL" id="KAF1955473.1"/>
    </source>
</evidence>
<dbReference type="AlphaFoldDB" id="A0A6A5TRB1"/>
<organism evidence="1 2">
    <name type="scientific">Byssothecium circinans</name>
    <dbReference type="NCBI Taxonomy" id="147558"/>
    <lineage>
        <taxon>Eukaryota</taxon>
        <taxon>Fungi</taxon>
        <taxon>Dikarya</taxon>
        <taxon>Ascomycota</taxon>
        <taxon>Pezizomycotina</taxon>
        <taxon>Dothideomycetes</taxon>
        <taxon>Pleosporomycetidae</taxon>
        <taxon>Pleosporales</taxon>
        <taxon>Massarineae</taxon>
        <taxon>Massarinaceae</taxon>
        <taxon>Byssothecium</taxon>
    </lineage>
</organism>
<evidence type="ECO:0000313" key="2">
    <source>
        <dbReference type="Proteomes" id="UP000800035"/>
    </source>
</evidence>
<accession>A0A6A5TRB1</accession>
<dbReference type="EMBL" id="ML976994">
    <property type="protein sequence ID" value="KAF1955473.1"/>
    <property type="molecule type" value="Genomic_DNA"/>
</dbReference>
<dbReference type="OrthoDB" id="4479638at2759"/>
<reference evidence="1" key="1">
    <citation type="journal article" date="2020" name="Stud. Mycol.">
        <title>101 Dothideomycetes genomes: a test case for predicting lifestyles and emergence of pathogens.</title>
        <authorList>
            <person name="Haridas S."/>
            <person name="Albert R."/>
            <person name="Binder M."/>
            <person name="Bloem J."/>
            <person name="Labutti K."/>
            <person name="Salamov A."/>
            <person name="Andreopoulos B."/>
            <person name="Baker S."/>
            <person name="Barry K."/>
            <person name="Bills G."/>
            <person name="Bluhm B."/>
            <person name="Cannon C."/>
            <person name="Castanera R."/>
            <person name="Culley D."/>
            <person name="Daum C."/>
            <person name="Ezra D."/>
            <person name="Gonzalez J."/>
            <person name="Henrissat B."/>
            <person name="Kuo A."/>
            <person name="Liang C."/>
            <person name="Lipzen A."/>
            <person name="Lutzoni F."/>
            <person name="Magnuson J."/>
            <person name="Mondo S."/>
            <person name="Nolan M."/>
            <person name="Ohm R."/>
            <person name="Pangilinan J."/>
            <person name="Park H.-J."/>
            <person name="Ramirez L."/>
            <person name="Alfaro M."/>
            <person name="Sun H."/>
            <person name="Tritt A."/>
            <person name="Yoshinaga Y."/>
            <person name="Zwiers L.-H."/>
            <person name="Turgeon B."/>
            <person name="Goodwin S."/>
            <person name="Spatafora J."/>
            <person name="Crous P."/>
            <person name="Grigoriev I."/>
        </authorList>
    </citation>
    <scope>NUCLEOTIDE SEQUENCE</scope>
    <source>
        <strain evidence="1">CBS 675.92</strain>
    </source>
</reference>
<gene>
    <name evidence="1" type="ORF">CC80DRAFT_505364</name>
</gene>